<protein>
    <submittedName>
        <fullName evidence="3">Helix-turn-helix domain-containing protein</fullName>
    </submittedName>
</protein>
<dbReference type="InterPro" id="IPR010982">
    <property type="entry name" value="Lambda_DNA-bd_dom_sf"/>
</dbReference>
<keyword evidence="4" id="KW-1185">Reference proteome</keyword>
<dbReference type="EMBL" id="JBHTBY010000001">
    <property type="protein sequence ID" value="MFC7319849.1"/>
    <property type="molecule type" value="Genomic_DNA"/>
</dbReference>
<organism evidence="3 4">
    <name type="scientific">Halobacillus campisalis</name>
    <dbReference type="NCBI Taxonomy" id="435909"/>
    <lineage>
        <taxon>Bacteria</taxon>
        <taxon>Bacillati</taxon>
        <taxon>Bacillota</taxon>
        <taxon>Bacilli</taxon>
        <taxon>Bacillales</taxon>
        <taxon>Bacillaceae</taxon>
        <taxon>Halobacillus</taxon>
    </lineage>
</organism>
<reference evidence="4" key="1">
    <citation type="journal article" date="2019" name="Int. J. Syst. Evol. Microbiol.">
        <title>The Global Catalogue of Microorganisms (GCM) 10K type strain sequencing project: providing services to taxonomists for standard genome sequencing and annotation.</title>
        <authorList>
            <consortium name="The Broad Institute Genomics Platform"/>
            <consortium name="The Broad Institute Genome Sequencing Center for Infectious Disease"/>
            <person name="Wu L."/>
            <person name="Ma J."/>
        </authorList>
    </citation>
    <scope>NUCLEOTIDE SEQUENCE [LARGE SCALE GENOMIC DNA]</scope>
    <source>
        <strain evidence="4">CCUG 73951</strain>
    </source>
</reference>
<evidence type="ECO:0000313" key="3">
    <source>
        <dbReference type="EMBL" id="MFC7319849.1"/>
    </source>
</evidence>
<keyword evidence="1" id="KW-0238">DNA-binding</keyword>
<feature type="domain" description="HTH cro/C1-type" evidence="2">
    <location>
        <begin position="6"/>
        <end position="60"/>
    </location>
</feature>
<dbReference type="PANTHER" id="PTHR46558:SF11">
    <property type="entry name" value="HTH-TYPE TRANSCRIPTIONAL REGULATOR XRE"/>
    <property type="match status" value="1"/>
</dbReference>
<proteinExistence type="predicted"/>
<dbReference type="Gene3D" id="1.10.260.40">
    <property type="entry name" value="lambda repressor-like DNA-binding domains"/>
    <property type="match status" value="1"/>
</dbReference>
<evidence type="ECO:0000259" key="2">
    <source>
        <dbReference type="PROSITE" id="PS50943"/>
    </source>
</evidence>
<dbReference type="CDD" id="cd00093">
    <property type="entry name" value="HTH_XRE"/>
    <property type="match status" value="1"/>
</dbReference>
<dbReference type="PANTHER" id="PTHR46558">
    <property type="entry name" value="TRACRIPTIONAL REGULATORY PROTEIN-RELATED-RELATED"/>
    <property type="match status" value="1"/>
</dbReference>
<dbReference type="PROSITE" id="PS50943">
    <property type="entry name" value="HTH_CROC1"/>
    <property type="match status" value="1"/>
</dbReference>
<evidence type="ECO:0000256" key="1">
    <source>
        <dbReference type="ARBA" id="ARBA00023125"/>
    </source>
</evidence>
<dbReference type="Pfam" id="PF01381">
    <property type="entry name" value="HTH_3"/>
    <property type="match status" value="1"/>
</dbReference>
<sequence>MLSQRLKYSRKTKGLTQSELANKIKTTKGTVSNYENGYSTPSNEMLISLANALDVSVDYLLGRTKSNAKEPEENEYDTTEEINKLMDKYGIEDAAFFDLEKWKAMGPEQIRELESYFQYLLIKSKDLESKKKADN</sequence>
<gene>
    <name evidence="3" type="ORF">ACFQMN_02975</name>
</gene>
<accession>A0ABW2JZU4</accession>
<evidence type="ECO:0000313" key="4">
    <source>
        <dbReference type="Proteomes" id="UP001596494"/>
    </source>
</evidence>
<dbReference type="SMART" id="SM00530">
    <property type="entry name" value="HTH_XRE"/>
    <property type="match status" value="1"/>
</dbReference>
<dbReference type="InterPro" id="IPR001387">
    <property type="entry name" value="Cro/C1-type_HTH"/>
</dbReference>
<comment type="caution">
    <text evidence="3">The sequence shown here is derived from an EMBL/GenBank/DDBJ whole genome shotgun (WGS) entry which is preliminary data.</text>
</comment>
<dbReference type="RefSeq" id="WP_289215621.1">
    <property type="nucleotide sequence ID" value="NZ_JAPVRC010000003.1"/>
</dbReference>
<name>A0ABW2JZU4_9BACI</name>
<dbReference type="Proteomes" id="UP001596494">
    <property type="component" value="Unassembled WGS sequence"/>
</dbReference>
<dbReference type="SUPFAM" id="SSF47413">
    <property type="entry name" value="lambda repressor-like DNA-binding domains"/>
    <property type="match status" value="1"/>
</dbReference>